<keyword evidence="12" id="KW-1185">Reference proteome</keyword>
<comment type="similarity">
    <text evidence="9">Belongs to the binding-protein-dependent transport system permease family.</text>
</comment>
<evidence type="ECO:0000256" key="7">
    <source>
        <dbReference type="ARBA" id="ARBA00022989"/>
    </source>
</evidence>
<evidence type="ECO:0000259" key="10">
    <source>
        <dbReference type="PROSITE" id="PS50928"/>
    </source>
</evidence>
<dbReference type="PROSITE" id="PS50928">
    <property type="entry name" value="ABC_TM1"/>
    <property type="match status" value="1"/>
</dbReference>
<keyword evidence="8 9" id="KW-0472">Membrane</keyword>
<dbReference type="Gene3D" id="1.10.3720.10">
    <property type="entry name" value="MetI-like"/>
    <property type="match status" value="1"/>
</dbReference>
<sequence length="292" mass="32060">MTVLEAGLDTRRRRSGLLREIASWSPSLKVGVTIMTVIVLSAIFAPWIAPFDPNEQDFNAILMPPNLTHLFGTDVLGRDIFSRVLFGARIDLVIGFITTYVPMTYGVILGAYAGYVGGVFDSALMRIIDVAMAFPFLVLIIVILAILGPGVQNIYISVFILAWTMYARLARAEMMVERTKDYITAAQILGFPRRRIIFRHGLPNVINSSIVFSASDFVLNILLVSGLSFLGLGIQPPNPEWGAMIAEGRDFIRQAWWMATLPGLAIVVTGVALALIGDGLAQRLGERHHTTV</sequence>
<dbReference type="InterPro" id="IPR050366">
    <property type="entry name" value="BP-dependent_transpt_permease"/>
</dbReference>
<evidence type="ECO:0000256" key="3">
    <source>
        <dbReference type="ARBA" id="ARBA00022475"/>
    </source>
</evidence>
<keyword evidence="3" id="KW-1003">Cell membrane</keyword>
<keyword evidence="6" id="KW-0653">Protein transport</keyword>
<dbReference type="Pfam" id="PF00528">
    <property type="entry name" value="BPD_transp_1"/>
    <property type="match status" value="1"/>
</dbReference>
<feature type="domain" description="ABC transmembrane type-1" evidence="10">
    <location>
        <begin position="88"/>
        <end position="277"/>
    </location>
</feature>
<keyword evidence="2 9" id="KW-0813">Transport</keyword>
<protein>
    <submittedName>
        <fullName evidence="11">ABC transporter permease</fullName>
    </submittedName>
</protein>
<accession>A0ABU5EAN7</accession>
<keyword evidence="5" id="KW-0571">Peptide transport</keyword>
<evidence type="ECO:0000313" key="11">
    <source>
        <dbReference type="EMBL" id="MDY0882603.1"/>
    </source>
</evidence>
<dbReference type="PANTHER" id="PTHR43386">
    <property type="entry name" value="OLIGOPEPTIDE TRANSPORT SYSTEM PERMEASE PROTEIN APPC"/>
    <property type="match status" value="1"/>
</dbReference>
<dbReference type="InterPro" id="IPR025966">
    <property type="entry name" value="OppC_N"/>
</dbReference>
<comment type="caution">
    <text evidence="11">The sequence shown here is derived from an EMBL/GenBank/DDBJ whole genome shotgun (WGS) entry which is preliminary data.</text>
</comment>
<evidence type="ECO:0000256" key="1">
    <source>
        <dbReference type="ARBA" id="ARBA00004651"/>
    </source>
</evidence>
<organism evidence="11 12">
    <name type="scientific">Dongia soli</name>
    <dbReference type="NCBI Taxonomy" id="600628"/>
    <lineage>
        <taxon>Bacteria</taxon>
        <taxon>Pseudomonadati</taxon>
        <taxon>Pseudomonadota</taxon>
        <taxon>Alphaproteobacteria</taxon>
        <taxon>Rhodospirillales</taxon>
        <taxon>Dongiaceae</taxon>
        <taxon>Dongia</taxon>
    </lineage>
</organism>
<evidence type="ECO:0000256" key="8">
    <source>
        <dbReference type="ARBA" id="ARBA00023136"/>
    </source>
</evidence>
<comment type="subcellular location">
    <subcellularLocation>
        <location evidence="1 9">Cell membrane</location>
        <topology evidence="1 9">Multi-pass membrane protein</topology>
    </subcellularLocation>
</comment>
<feature type="transmembrane region" description="Helical" evidence="9">
    <location>
        <begin position="92"/>
        <end position="115"/>
    </location>
</feature>
<feature type="transmembrane region" description="Helical" evidence="9">
    <location>
        <begin position="21"/>
        <end position="49"/>
    </location>
</feature>
<dbReference type="Pfam" id="PF12911">
    <property type="entry name" value="OppC_N"/>
    <property type="match status" value="1"/>
</dbReference>
<evidence type="ECO:0000256" key="5">
    <source>
        <dbReference type="ARBA" id="ARBA00022856"/>
    </source>
</evidence>
<dbReference type="CDD" id="cd06261">
    <property type="entry name" value="TM_PBP2"/>
    <property type="match status" value="1"/>
</dbReference>
<evidence type="ECO:0000256" key="9">
    <source>
        <dbReference type="RuleBase" id="RU363032"/>
    </source>
</evidence>
<dbReference type="SUPFAM" id="SSF161098">
    <property type="entry name" value="MetI-like"/>
    <property type="match status" value="1"/>
</dbReference>
<gene>
    <name evidence="11" type="ORF">SMD27_07100</name>
</gene>
<dbReference type="RefSeq" id="WP_320507675.1">
    <property type="nucleotide sequence ID" value="NZ_JAXCLW010000002.1"/>
</dbReference>
<proteinExistence type="inferred from homology"/>
<evidence type="ECO:0000256" key="4">
    <source>
        <dbReference type="ARBA" id="ARBA00022692"/>
    </source>
</evidence>
<keyword evidence="4 9" id="KW-0812">Transmembrane</keyword>
<evidence type="ECO:0000256" key="2">
    <source>
        <dbReference type="ARBA" id="ARBA00022448"/>
    </source>
</evidence>
<feature type="transmembrane region" description="Helical" evidence="9">
    <location>
        <begin position="127"/>
        <end position="148"/>
    </location>
</feature>
<dbReference type="InterPro" id="IPR000515">
    <property type="entry name" value="MetI-like"/>
</dbReference>
<dbReference type="InterPro" id="IPR035906">
    <property type="entry name" value="MetI-like_sf"/>
</dbReference>
<name>A0ABU5EAN7_9PROT</name>
<evidence type="ECO:0000313" key="12">
    <source>
        <dbReference type="Proteomes" id="UP001279642"/>
    </source>
</evidence>
<reference evidence="11 12" key="1">
    <citation type="journal article" date="2016" name="Antonie Van Leeuwenhoek">
        <title>Dongia soli sp. nov., isolated from soil from Dokdo, Korea.</title>
        <authorList>
            <person name="Kim D.U."/>
            <person name="Lee H."/>
            <person name="Kim H."/>
            <person name="Kim S.G."/>
            <person name="Ka J.O."/>
        </authorList>
    </citation>
    <scope>NUCLEOTIDE SEQUENCE [LARGE SCALE GENOMIC DNA]</scope>
    <source>
        <strain evidence="11 12">D78</strain>
    </source>
</reference>
<dbReference type="PANTHER" id="PTHR43386:SF1">
    <property type="entry name" value="D,D-DIPEPTIDE TRANSPORT SYSTEM PERMEASE PROTEIN DDPC-RELATED"/>
    <property type="match status" value="1"/>
</dbReference>
<feature type="transmembrane region" description="Helical" evidence="9">
    <location>
        <begin position="255"/>
        <end position="277"/>
    </location>
</feature>
<evidence type="ECO:0000256" key="6">
    <source>
        <dbReference type="ARBA" id="ARBA00022927"/>
    </source>
</evidence>
<dbReference type="EMBL" id="JAXCLW010000002">
    <property type="protein sequence ID" value="MDY0882603.1"/>
    <property type="molecule type" value="Genomic_DNA"/>
</dbReference>
<feature type="transmembrane region" description="Helical" evidence="9">
    <location>
        <begin position="154"/>
        <end position="170"/>
    </location>
</feature>
<keyword evidence="7 9" id="KW-1133">Transmembrane helix</keyword>
<feature type="transmembrane region" description="Helical" evidence="9">
    <location>
        <begin position="217"/>
        <end position="235"/>
    </location>
</feature>
<dbReference type="Proteomes" id="UP001279642">
    <property type="component" value="Unassembled WGS sequence"/>
</dbReference>